<feature type="chain" id="PRO_5017298323" description="Tail specific protease domain-containing protein" evidence="1">
    <location>
        <begin position="31"/>
        <end position="610"/>
    </location>
</feature>
<dbReference type="InterPro" id="IPR052766">
    <property type="entry name" value="S41A_metabolite_peptidase"/>
</dbReference>
<dbReference type="OrthoDB" id="27214at2759"/>
<accession>A0A397V8H0</accession>
<dbReference type="EMBL" id="QKWP01000688">
    <property type="protein sequence ID" value="RIB16273.1"/>
    <property type="molecule type" value="Genomic_DNA"/>
</dbReference>
<dbReference type="PANTHER" id="PTHR37049:SF4">
    <property type="entry name" value="RHODANESE DOMAIN-CONTAINING PROTEIN"/>
    <property type="match status" value="1"/>
</dbReference>
<keyword evidence="1" id="KW-0732">Signal</keyword>
<name>A0A397V8H0_9GLOM</name>
<sequence length="610" mass="69061">MKISLVYSTFNIYFMLFVALLAAIVSPSKSNKTDPESQCRNVSKAFDNEKLVEYDAAKKCIESFPFDPKFADDTINAVSHFMSSYYVFLDQAKEEPPKGFTYQPVDLIKELNSLRKKTFKSDYDFITALRNTIFKLKDGHTRFNDICYQNFIYDQNLTLYSVVTTDKEKKQKQIFKDKLDSSNNNCEVTEIEGKPALQTIIDFANNNISYSKDLGVRFNMALAPSINTFSQLFTLREDLPETSTITYNLKCPKKSYKLTRKWSVAFSGAAFENFCFESRNISAKITSEDKATGSTSSDKFKTLVSRSKNNKKSNIKHAKFVTEGFYLVNDDKVGVAVITDENTDSIFDLVDGLKQLNKRGAEKLILDMSNNIGGDPTVSTFISLLLFPSNRSKQPNFFPTSININNFTIPIIKKNFDTHSNDSDDYNPFSFLSFPSGKPFKNVNEFIGPRKNLTSGLHLNPLTRDELHLLKSTSHFRWTGDEIIILTNGFCISACALATLYLSEFYKIKTIAVGGLLDTPMSFSTFPGGFDTTENVIAEEAGDNITEVPRENALLLTIREAYDFNKNNITTGVLEYLFKPADFRLYYNESNARDPSFLWVDAANILNKKS</sequence>
<comment type="caution">
    <text evidence="2">The sequence shown here is derived from an EMBL/GenBank/DDBJ whole genome shotgun (WGS) entry which is preliminary data.</text>
</comment>
<dbReference type="SUPFAM" id="SSF52096">
    <property type="entry name" value="ClpP/crotonase"/>
    <property type="match status" value="1"/>
</dbReference>
<evidence type="ECO:0000313" key="2">
    <source>
        <dbReference type="EMBL" id="RIB16273.1"/>
    </source>
</evidence>
<dbReference type="Gene3D" id="3.90.226.10">
    <property type="entry name" value="2-enoyl-CoA Hydratase, Chain A, domain 1"/>
    <property type="match status" value="1"/>
</dbReference>
<organism evidence="2 3">
    <name type="scientific">Gigaspora rosea</name>
    <dbReference type="NCBI Taxonomy" id="44941"/>
    <lineage>
        <taxon>Eukaryota</taxon>
        <taxon>Fungi</taxon>
        <taxon>Fungi incertae sedis</taxon>
        <taxon>Mucoromycota</taxon>
        <taxon>Glomeromycotina</taxon>
        <taxon>Glomeromycetes</taxon>
        <taxon>Diversisporales</taxon>
        <taxon>Gigasporaceae</taxon>
        <taxon>Gigaspora</taxon>
    </lineage>
</organism>
<reference evidence="2 3" key="1">
    <citation type="submission" date="2018-06" db="EMBL/GenBank/DDBJ databases">
        <title>Comparative genomics reveals the genomic features of Rhizophagus irregularis, R. cerebriforme, R. diaphanum and Gigaspora rosea, and their symbiotic lifestyle signature.</title>
        <authorList>
            <person name="Morin E."/>
            <person name="San Clemente H."/>
            <person name="Chen E.C.H."/>
            <person name="De La Providencia I."/>
            <person name="Hainaut M."/>
            <person name="Kuo A."/>
            <person name="Kohler A."/>
            <person name="Murat C."/>
            <person name="Tang N."/>
            <person name="Roy S."/>
            <person name="Loubradou J."/>
            <person name="Henrissat B."/>
            <person name="Grigoriev I.V."/>
            <person name="Corradi N."/>
            <person name="Roux C."/>
            <person name="Martin F.M."/>
        </authorList>
    </citation>
    <scope>NUCLEOTIDE SEQUENCE [LARGE SCALE GENOMIC DNA]</scope>
    <source>
        <strain evidence="2 3">DAOM 194757</strain>
    </source>
</reference>
<evidence type="ECO:0008006" key="4">
    <source>
        <dbReference type="Google" id="ProtNLM"/>
    </source>
</evidence>
<feature type="signal peptide" evidence="1">
    <location>
        <begin position="1"/>
        <end position="30"/>
    </location>
</feature>
<dbReference type="PANTHER" id="PTHR37049">
    <property type="entry name" value="PEPTIDASE S41 FAMILY PROTEIN"/>
    <property type="match status" value="1"/>
</dbReference>
<protein>
    <recommendedName>
        <fullName evidence="4">Tail specific protease domain-containing protein</fullName>
    </recommendedName>
</protein>
<dbReference type="AlphaFoldDB" id="A0A397V8H0"/>
<dbReference type="Proteomes" id="UP000266673">
    <property type="component" value="Unassembled WGS sequence"/>
</dbReference>
<evidence type="ECO:0000256" key="1">
    <source>
        <dbReference type="SAM" id="SignalP"/>
    </source>
</evidence>
<gene>
    <name evidence="2" type="ORF">C2G38_2091336</name>
</gene>
<evidence type="ECO:0000313" key="3">
    <source>
        <dbReference type="Proteomes" id="UP000266673"/>
    </source>
</evidence>
<keyword evidence="3" id="KW-1185">Reference proteome</keyword>
<proteinExistence type="predicted"/>
<dbReference type="InterPro" id="IPR029045">
    <property type="entry name" value="ClpP/crotonase-like_dom_sf"/>
</dbReference>